<organism evidence="3 4">
    <name type="scientific">Corallococcus carmarthensis</name>
    <dbReference type="NCBI Taxonomy" id="2316728"/>
    <lineage>
        <taxon>Bacteria</taxon>
        <taxon>Pseudomonadati</taxon>
        <taxon>Myxococcota</taxon>
        <taxon>Myxococcia</taxon>
        <taxon>Myxococcales</taxon>
        <taxon>Cystobacterineae</taxon>
        <taxon>Myxococcaceae</taxon>
        <taxon>Corallococcus</taxon>
    </lineage>
</organism>
<proteinExistence type="predicted"/>
<dbReference type="GO" id="GO:0016020">
    <property type="term" value="C:membrane"/>
    <property type="evidence" value="ECO:0007669"/>
    <property type="project" value="InterPro"/>
</dbReference>
<dbReference type="SUPFAM" id="SSF49313">
    <property type="entry name" value="Cadherin-like"/>
    <property type="match status" value="2"/>
</dbReference>
<feature type="compositionally biased region" description="Acidic residues" evidence="1">
    <location>
        <begin position="130"/>
        <end position="149"/>
    </location>
</feature>
<evidence type="ECO:0000256" key="2">
    <source>
        <dbReference type="SAM" id="Phobius"/>
    </source>
</evidence>
<comment type="caution">
    <text evidence="3">The sequence shown here is derived from an EMBL/GenBank/DDBJ whole genome shotgun (WGS) entry which is preliminary data.</text>
</comment>
<dbReference type="GO" id="GO:0005509">
    <property type="term" value="F:calcium ion binding"/>
    <property type="evidence" value="ECO:0007669"/>
    <property type="project" value="InterPro"/>
</dbReference>
<evidence type="ECO:0000313" key="4">
    <source>
        <dbReference type="Proteomes" id="UP000268313"/>
    </source>
</evidence>
<evidence type="ECO:0008006" key="5">
    <source>
        <dbReference type="Google" id="ProtNLM"/>
    </source>
</evidence>
<dbReference type="Gene3D" id="2.60.40.10">
    <property type="entry name" value="Immunoglobulins"/>
    <property type="match status" value="3"/>
</dbReference>
<reference evidence="4" key="1">
    <citation type="submission" date="2018-09" db="EMBL/GenBank/DDBJ databases">
        <authorList>
            <person name="Livingstone P.G."/>
            <person name="Whitworth D.E."/>
        </authorList>
    </citation>
    <scope>NUCLEOTIDE SEQUENCE [LARGE SCALE GENOMIC DNA]</scope>
    <source>
        <strain evidence="4">CA043D</strain>
    </source>
</reference>
<dbReference type="PANTHER" id="PTHR37494">
    <property type="entry name" value="HEMAGGLUTININ"/>
    <property type="match status" value="1"/>
</dbReference>
<feature type="region of interest" description="Disordered" evidence="1">
    <location>
        <begin position="129"/>
        <end position="176"/>
    </location>
</feature>
<dbReference type="AlphaFoldDB" id="A0A3A8KNK6"/>
<keyword evidence="2" id="KW-0812">Transmembrane</keyword>
<keyword evidence="2" id="KW-1133">Transmembrane helix</keyword>
<protein>
    <recommendedName>
        <fullName evidence="5">Hemagglutinin</fullName>
    </recommendedName>
</protein>
<evidence type="ECO:0000256" key="1">
    <source>
        <dbReference type="SAM" id="MobiDB-lite"/>
    </source>
</evidence>
<gene>
    <name evidence="3" type="ORF">D7X32_13585</name>
</gene>
<dbReference type="PANTHER" id="PTHR37494:SF1">
    <property type="entry name" value="STAPHYLOCOCCUS AUREUS SURFACE PROTEIN A"/>
    <property type="match status" value="1"/>
</dbReference>
<dbReference type="InterPro" id="IPR013783">
    <property type="entry name" value="Ig-like_fold"/>
</dbReference>
<keyword evidence="4" id="KW-1185">Reference proteome</keyword>
<keyword evidence="2" id="KW-0472">Membrane</keyword>
<name>A0A3A8KNK6_9BACT</name>
<feature type="region of interest" description="Disordered" evidence="1">
    <location>
        <begin position="29"/>
        <end position="58"/>
    </location>
</feature>
<dbReference type="InterPro" id="IPR015919">
    <property type="entry name" value="Cadherin-like_sf"/>
</dbReference>
<sequence>MRAAVRRARPTCCWAWARCSDSGVRCPSSGSCREQASGDPRRPIVEATHPARTGPRGDLRGGAVMKKLFAMLLGAVVLTVGSCTFAPDLSRFAACDAAGGCPSGTWCLTPENRCLPACGEGGPCDRPDPVDDTDAGTEVDAGTDVDAGTEDAGVTDAGSNDAGSNDAGPSALSLESSLPEAVETVAYSAQIQARGGTPPYTFNATAQLPAGIALDTDGRVTGAPTRAGDLALPVEVTDQSTQPKRASGNLTLHVRPLLRVAGPEPLADAPNNRAYAERVSATGGKAPYSFALAPEQSLPAGLTLASDGLITGTTTQAGKKEFTVVVTDSDTPPQSVSARLSITLVAAPGTVTLMSRAVPTGRVGSDYSYTVRTAGGTVWSVKAGALPPGILLDTKEGTLSGKPTSPGDFTFQINAADLLFSDERFYTLHVD</sequence>
<dbReference type="Proteomes" id="UP000268313">
    <property type="component" value="Unassembled WGS sequence"/>
</dbReference>
<dbReference type="EMBL" id="RAWE01000039">
    <property type="protein sequence ID" value="RKH03544.1"/>
    <property type="molecule type" value="Genomic_DNA"/>
</dbReference>
<feature type="transmembrane region" description="Helical" evidence="2">
    <location>
        <begin position="68"/>
        <end position="87"/>
    </location>
</feature>
<accession>A0A3A8KNK6</accession>
<dbReference type="Pfam" id="PF05345">
    <property type="entry name" value="He_PIG"/>
    <property type="match status" value="3"/>
</dbReference>
<evidence type="ECO:0000313" key="3">
    <source>
        <dbReference type="EMBL" id="RKH03544.1"/>
    </source>
</evidence>